<dbReference type="AlphaFoldDB" id="A0A1Y1S6L8"/>
<protein>
    <submittedName>
        <fullName evidence="1">Uncharacterized protein</fullName>
    </submittedName>
</protein>
<dbReference type="Pfam" id="PF17007">
    <property type="entry name" value="HTH_micro"/>
    <property type="match status" value="1"/>
</dbReference>
<dbReference type="Proteomes" id="UP000192639">
    <property type="component" value="Unassembled WGS sequence"/>
</dbReference>
<sequence>MKNIQTNELNSKLSKKLLGFGLYGTEVRNFTSKEKEEMMHCKMVEFVTKETVEDLRCNFRLSKLVEAAEVTGDTIVRFNTFSFRDMAFGVNSRITCHASYAVVDAILVSKKKMDAEKIRKVTKLQAKETCYACKKLKEMIVIKIDDNGLMEFNYDRTEGDRSNQVNKNKRTSLPVLYRGYGYGEIIEHELNTQMSGVTTSYLKEKYGFASKTTLKDLLAKVEENKKEYISMQMTIHKSLTYVFFTKRTFRTYKSENEKRLQGKETDIINKSMISKEDRERLIRQYMAKHGGIFVLNRDMLDKIQKQINTDVQFDKKSIARATLEMGYKYHHVINSNGSNKVFYDSNKFTVKHIEERFKNDEDDLNYDKKTAEIAYKIEQALFNDQEAAARDNYWIQSKTERARVLYSVLETSDKMVQFKGSDILSLKIKTYLNLTKVQRRHIVAELALDLFKFNKDLFDLQKIEEITKKDPETCLSDYNGKVLTNDGYIKPFICALMDQMIHFPLSCITNLKRFENGKSVQHGLSPTYFKGLFRYLEKKSMIEFSITEIIKYKKNEIASEDYEDVWISYNERVGFWNKIKKKLTEENAQNLLKVELERSGKELGLKKKKVLEKLLSEFISTPTIQENKTQYIPKENEREMFKLAKFLLVKSSLSLDNFTEKVDQMINDAGIDRIKLEKIYNKCIKHFKGQGLIKGFSKADTIAMPTKKFMKCVLLSNDAIAQLKFKDYYSIYHDYIRKIVIVEELVDYGYFDENCKEIDHFEIVEYFEQYKNEYTFIHSFGTTLVSKKENE</sequence>
<dbReference type="EMBL" id="LWDP01000046">
    <property type="protein sequence ID" value="ORD93814.1"/>
    <property type="molecule type" value="Genomic_DNA"/>
</dbReference>
<organism evidence="1 2">
    <name type="scientific">Enterospora canceri</name>
    <dbReference type="NCBI Taxonomy" id="1081671"/>
    <lineage>
        <taxon>Eukaryota</taxon>
        <taxon>Fungi</taxon>
        <taxon>Fungi incertae sedis</taxon>
        <taxon>Microsporidia</taxon>
        <taxon>Enterocytozoonidae</taxon>
        <taxon>Enterospora</taxon>
    </lineage>
</organism>
<accession>A0A1Y1S6L8</accession>
<keyword evidence="2" id="KW-1185">Reference proteome</keyword>
<gene>
    <name evidence="1" type="ORF">ECANGB1_1520</name>
</gene>
<dbReference type="VEuPathDB" id="MicrosporidiaDB:ECANGB1_1520"/>
<evidence type="ECO:0000313" key="2">
    <source>
        <dbReference type="Proteomes" id="UP000192639"/>
    </source>
</evidence>
<proteinExistence type="predicted"/>
<reference evidence="1 2" key="1">
    <citation type="journal article" date="2017" name="Environ. Microbiol.">
        <title>Decay of the glycolytic pathway and adaptation to intranuclear parasitism within Enterocytozoonidae microsporidia.</title>
        <authorList>
            <person name="Wiredu Boakye D."/>
            <person name="Jaroenlak P."/>
            <person name="Prachumwat A."/>
            <person name="Williams T.A."/>
            <person name="Bateman K.S."/>
            <person name="Itsathitphaisarn O."/>
            <person name="Sritunyalucksana K."/>
            <person name="Paszkiewicz K.H."/>
            <person name="Moore K.A."/>
            <person name="Stentiford G.D."/>
            <person name="Williams B.A."/>
        </authorList>
    </citation>
    <scope>NUCLEOTIDE SEQUENCE [LARGE SCALE GENOMIC DNA]</scope>
    <source>
        <strain evidence="1 2">GB1</strain>
    </source>
</reference>
<evidence type="ECO:0000313" key="1">
    <source>
        <dbReference type="EMBL" id="ORD93814.1"/>
    </source>
</evidence>
<dbReference type="InterPro" id="IPR031541">
    <property type="entry name" value="HTH_micro"/>
</dbReference>
<name>A0A1Y1S6L8_9MICR</name>
<comment type="caution">
    <text evidence="1">The sequence shown here is derived from an EMBL/GenBank/DDBJ whole genome shotgun (WGS) entry which is preliminary data.</text>
</comment>